<name>A0AAP0DM22_9ASTR</name>
<evidence type="ECO:0000313" key="1">
    <source>
        <dbReference type="EMBL" id="KAK9075137.1"/>
    </source>
</evidence>
<dbReference type="EMBL" id="JBCNJP010000007">
    <property type="protein sequence ID" value="KAK9075137.1"/>
    <property type="molecule type" value="Genomic_DNA"/>
</dbReference>
<keyword evidence="2" id="KW-1185">Reference proteome</keyword>
<protein>
    <submittedName>
        <fullName evidence="1">Uncharacterized protein</fullName>
    </submittedName>
</protein>
<dbReference type="PANTHER" id="PTHR11362:SF82">
    <property type="entry name" value="PHOSPHATIDYLETHANOLAMINE-BINDING PROTEIN 4"/>
    <property type="match status" value="1"/>
</dbReference>
<gene>
    <name evidence="1" type="ORF">SSX86_003457</name>
</gene>
<dbReference type="Pfam" id="PF01161">
    <property type="entry name" value="PBP"/>
    <property type="match status" value="1"/>
</dbReference>
<comment type="caution">
    <text evidence="1">The sequence shown here is derived from an EMBL/GenBank/DDBJ whole genome shotgun (WGS) entry which is preliminary data.</text>
</comment>
<dbReference type="PANTHER" id="PTHR11362">
    <property type="entry name" value="PHOSPHATIDYLETHANOLAMINE-BINDING PROTEIN"/>
    <property type="match status" value="1"/>
</dbReference>
<dbReference type="Gene3D" id="3.90.280.10">
    <property type="entry name" value="PEBP-like"/>
    <property type="match status" value="1"/>
</dbReference>
<dbReference type="InterPro" id="IPR035810">
    <property type="entry name" value="PEBP_euk"/>
</dbReference>
<dbReference type="AlphaFoldDB" id="A0AAP0DM22"/>
<dbReference type="CDD" id="cd00866">
    <property type="entry name" value="PEBP_euk"/>
    <property type="match status" value="1"/>
</dbReference>
<sequence length="173" mass="19388">MNPSAYYDVTGVVVGDFMDPFVPTVAMNVYFGNHRLINSSELRLSLAQITPRVVIGGEHDGLYTLVMINPDAPNPNEPSLREFVVWIVTNISSGASSDLGTEFVPYDVPNPEVGVQRYVMLLYKQKSVLNRIEPLQSRACFKSCDFADQHNLGKPVGISYFYVRRQTRKNARA</sequence>
<organism evidence="1 2">
    <name type="scientific">Deinandra increscens subsp. villosa</name>
    <dbReference type="NCBI Taxonomy" id="3103831"/>
    <lineage>
        <taxon>Eukaryota</taxon>
        <taxon>Viridiplantae</taxon>
        <taxon>Streptophyta</taxon>
        <taxon>Embryophyta</taxon>
        <taxon>Tracheophyta</taxon>
        <taxon>Spermatophyta</taxon>
        <taxon>Magnoliopsida</taxon>
        <taxon>eudicotyledons</taxon>
        <taxon>Gunneridae</taxon>
        <taxon>Pentapetalae</taxon>
        <taxon>asterids</taxon>
        <taxon>campanulids</taxon>
        <taxon>Asterales</taxon>
        <taxon>Asteraceae</taxon>
        <taxon>Asteroideae</taxon>
        <taxon>Heliantheae alliance</taxon>
        <taxon>Madieae</taxon>
        <taxon>Madiinae</taxon>
        <taxon>Deinandra</taxon>
    </lineage>
</organism>
<accession>A0AAP0DM22</accession>
<dbReference type="GO" id="GO:0010030">
    <property type="term" value="P:positive regulation of seed germination"/>
    <property type="evidence" value="ECO:0007669"/>
    <property type="project" value="TreeGrafter"/>
</dbReference>
<dbReference type="GO" id="GO:0009737">
    <property type="term" value="P:response to abscisic acid"/>
    <property type="evidence" value="ECO:0007669"/>
    <property type="project" value="TreeGrafter"/>
</dbReference>
<dbReference type="SUPFAM" id="SSF49777">
    <property type="entry name" value="PEBP-like"/>
    <property type="match status" value="1"/>
</dbReference>
<dbReference type="Proteomes" id="UP001408789">
    <property type="component" value="Unassembled WGS sequence"/>
</dbReference>
<evidence type="ECO:0000313" key="2">
    <source>
        <dbReference type="Proteomes" id="UP001408789"/>
    </source>
</evidence>
<dbReference type="InterPro" id="IPR008914">
    <property type="entry name" value="PEBP"/>
</dbReference>
<reference evidence="1 2" key="1">
    <citation type="submission" date="2024-04" db="EMBL/GenBank/DDBJ databases">
        <title>The reference genome of an endangered Asteraceae, Deinandra increscens subsp. villosa, native to the Central Coast of California.</title>
        <authorList>
            <person name="Guilliams M."/>
            <person name="Hasenstab-Lehman K."/>
            <person name="Meyer R."/>
            <person name="Mcevoy S."/>
        </authorList>
    </citation>
    <scope>NUCLEOTIDE SEQUENCE [LARGE SCALE GENOMIC DNA]</scope>
    <source>
        <tissue evidence="1">Leaf</tissue>
    </source>
</reference>
<proteinExistence type="predicted"/>
<dbReference type="InterPro" id="IPR036610">
    <property type="entry name" value="PEBP-like_sf"/>
</dbReference>